<dbReference type="GO" id="GO:0051315">
    <property type="term" value="P:attachment of mitotic spindle microtubules to kinetochore"/>
    <property type="evidence" value="ECO:0007669"/>
    <property type="project" value="UniProtKB-UniRule"/>
</dbReference>
<name>A0A6P6XY70_DERPT</name>
<evidence type="ECO:0000313" key="12">
    <source>
        <dbReference type="RefSeq" id="XP_027198118.1"/>
    </source>
</evidence>
<evidence type="ECO:0000256" key="9">
    <source>
        <dbReference type="ARBA" id="ARBA00023328"/>
    </source>
</evidence>
<comment type="subcellular location">
    <subcellularLocation>
        <location evidence="10">Chromosome</location>
        <location evidence="10">Centromere</location>
        <location evidence="10">Kinetochore</location>
    </subcellularLocation>
    <subcellularLocation>
        <location evidence="10">Nucleus</location>
    </subcellularLocation>
</comment>
<keyword evidence="6" id="KW-0175">Coiled coil</keyword>
<dbReference type="PANTHER" id="PTHR10643">
    <property type="entry name" value="KINETOCHORE PROTEIN NDC80"/>
    <property type="match status" value="1"/>
</dbReference>
<evidence type="ECO:0000256" key="10">
    <source>
        <dbReference type="RuleBase" id="RU368072"/>
    </source>
</evidence>
<gene>
    <name evidence="12" type="primary">LOC113792431</name>
</gene>
<evidence type="ECO:0000256" key="6">
    <source>
        <dbReference type="ARBA" id="ARBA00023054"/>
    </source>
</evidence>
<sequence length="672" mass="79056">MSSAKNNFNHLFQSKNPYDNRSNIPSAIKSASRIPHRPMIDHGGIGFNGFNSVKKNGIGTNLFGLTPQTKRTSYIPSSVVSSARLSTASRSSVSSRYSTSKDNRPLSDQNYHRECADKIVEFLNMNGYEPQLTRQNLLRLSLSEASRIFQFLFSFFNENIIIKSGAQTSLNIVVPKQMQLLGYPYSIKNSDLTSFSGGRQLGTVLSMFESLFVLASYLQNVDANRLIGSNYFFWSEDGEIMFDNDDTVDMNKVLPRLHDLLPMLDWDIDEEKENHFKLIEQKEKHLKLLAEKLYGTQEQSKKLHDEIDELELSKQKLDQEISYLSELPNDLQKLVDDFENCQKYIEEMIEHNKANLKVKNALNEEIESNKEELIKLKAENKRLEALVDSQKHLVIEYQYAIERRKQLQEEIEQAEQENQNTKSTISTLTLEIKREHSKLESLMRDISEMISLICVMYENSKIHQFLLDESIKFHKNNEWVEFIAKFEQFKSKIDENFDETFDSLEIIMMKNLKDFRMHLIQQETTLKTQISLEVACQNQKQQKQCDQQRQEFKVLEEKFKQIWQQKNDIEIEHQNKIDELNKEIEQLKMKINDVEKLFTTNKLSTNELDEKIDNLEEEIVEKKYQIMNDYRERDKQFKQYESKLIIEIEERQKKVEQNICELKKIVAEMKKL</sequence>
<dbReference type="Gene3D" id="1.10.418.30">
    <property type="entry name" value="Ncd80 complex, Ncd80 subunit"/>
    <property type="match status" value="1"/>
</dbReference>
<dbReference type="GO" id="GO:0005634">
    <property type="term" value="C:nucleus"/>
    <property type="evidence" value="ECO:0007669"/>
    <property type="project" value="UniProtKB-SubCell"/>
</dbReference>
<evidence type="ECO:0000256" key="3">
    <source>
        <dbReference type="ARBA" id="ARBA00022618"/>
    </source>
</evidence>
<accession>A0A6P6XY70</accession>
<reference evidence="12" key="1">
    <citation type="submission" date="2025-08" db="UniProtKB">
        <authorList>
            <consortium name="RefSeq"/>
        </authorList>
    </citation>
    <scope>IDENTIFICATION</scope>
    <source>
        <strain evidence="12">Airmid</strain>
    </source>
</reference>
<keyword evidence="9 10" id="KW-0137">Centromere</keyword>
<dbReference type="RefSeq" id="XP_027198118.1">
    <property type="nucleotide sequence ID" value="XM_027342317.1"/>
</dbReference>
<dbReference type="GO" id="GO:0051301">
    <property type="term" value="P:cell division"/>
    <property type="evidence" value="ECO:0007669"/>
    <property type="project" value="UniProtKB-UniRule"/>
</dbReference>
<comment type="subunit">
    <text evidence="10">Component of the NDC80 complex.</text>
</comment>
<keyword evidence="7 10" id="KW-0539">Nucleus</keyword>
<comment type="similarity">
    <text evidence="1 10">Belongs to the NDC80/HEC1 family.</text>
</comment>
<dbReference type="OrthoDB" id="6514555at2759"/>
<proteinExistence type="inferred from homology"/>
<dbReference type="InParanoid" id="A0A6P6XY70"/>
<dbReference type="PANTHER" id="PTHR10643:SF2">
    <property type="entry name" value="KINETOCHORE PROTEIN NDC80 HOMOLOG"/>
    <property type="match status" value="1"/>
</dbReference>
<dbReference type="KEGG" id="dpte:113792431"/>
<organism evidence="11 12">
    <name type="scientific">Dermatophagoides pteronyssinus</name>
    <name type="common">European house dust mite</name>
    <dbReference type="NCBI Taxonomy" id="6956"/>
    <lineage>
        <taxon>Eukaryota</taxon>
        <taxon>Metazoa</taxon>
        <taxon>Ecdysozoa</taxon>
        <taxon>Arthropoda</taxon>
        <taxon>Chelicerata</taxon>
        <taxon>Arachnida</taxon>
        <taxon>Acari</taxon>
        <taxon>Acariformes</taxon>
        <taxon>Sarcoptiformes</taxon>
        <taxon>Astigmata</taxon>
        <taxon>Psoroptidia</taxon>
        <taxon>Analgoidea</taxon>
        <taxon>Pyroglyphidae</taxon>
        <taxon>Dermatophagoidinae</taxon>
        <taxon>Dermatophagoides</taxon>
    </lineage>
</organism>
<keyword evidence="3 10" id="KW-0132">Cell division</keyword>
<comment type="function">
    <text evidence="10">Acts as a component of the essential kinetochore-associated NDC80 complex, which is required for chromosome segregation and spindle checkpoint activity.</text>
</comment>
<dbReference type="OMA" id="PSHKFQK"/>
<evidence type="ECO:0000256" key="2">
    <source>
        <dbReference type="ARBA" id="ARBA00022454"/>
    </source>
</evidence>
<dbReference type="InterPro" id="IPR005550">
    <property type="entry name" value="Kinetochore_Ndc80"/>
</dbReference>
<protein>
    <recommendedName>
        <fullName evidence="10">Kinetochore protein NDC80</fullName>
    </recommendedName>
</protein>
<evidence type="ECO:0000313" key="11">
    <source>
        <dbReference type="Proteomes" id="UP000515146"/>
    </source>
</evidence>
<evidence type="ECO:0000256" key="7">
    <source>
        <dbReference type="ARBA" id="ARBA00023242"/>
    </source>
</evidence>
<evidence type="ECO:0000256" key="5">
    <source>
        <dbReference type="ARBA" id="ARBA00022838"/>
    </source>
</evidence>
<dbReference type="GO" id="GO:0031262">
    <property type="term" value="C:Ndc80 complex"/>
    <property type="evidence" value="ECO:0007669"/>
    <property type="project" value="UniProtKB-UniRule"/>
</dbReference>
<keyword evidence="11" id="KW-1185">Reference proteome</keyword>
<dbReference type="Proteomes" id="UP000515146">
    <property type="component" value="Unplaced"/>
</dbReference>
<dbReference type="InterPro" id="IPR038273">
    <property type="entry name" value="Ndc80_sf"/>
</dbReference>
<evidence type="ECO:0000256" key="4">
    <source>
        <dbReference type="ARBA" id="ARBA00022776"/>
    </source>
</evidence>
<keyword evidence="8 10" id="KW-0131">Cell cycle</keyword>
<dbReference type="AlphaFoldDB" id="A0A6P6XY70"/>
<dbReference type="Pfam" id="PF03801">
    <property type="entry name" value="Ndc80_HEC"/>
    <property type="match status" value="1"/>
</dbReference>
<keyword evidence="2 10" id="KW-0158">Chromosome</keyword>
<evidence type="ECO:0000256" key="1">
    <source>
        <dbReference type="ARBA" id="ARBA00007050"/>
    </source>
</evidence>
<keyword evidence="5 10" id="KW-0995">Kinetochore</keyword>
<evidence type="ECO:0000256" key="8">
    <source>
        <dbReference type="ARBA" id="ARBA00023306"/>
    </source>
</evidence>
<dbReference type="InterPro" id="IPR055260">
    <property type="entry name" value="Ndc80_CH"/>
</dbReference>
<keyword evidence="4 10" id="KW-0498">Mitosis</keyword>